<dbReference type="PROSITE" id="PS50020">
    <property type="entry name" value="WW_DOMAIN_2"/>
    <property type="match status" value="1"/>
</dbReference>
<dbReference type="InterPro" id="IPR001202">
    <property type="entry name" value="WW_dom"/>
</dbReference>
<evidence type="ECO:0000313" key="4">
    <source>
        <dbReference type="Proteomes" id="UP000193144"/>
    </source>
</evidence>
<dbReference type="AlphaFoldDB" id="A0A1Y1Z0N6"/>
<evidence type="ECO:0000256" key="1">
    <source>
        <dbReference type="SAM" id="MobiDB-lite"/>
    </source>
</evidence>
<evidence type="ECO:0000313" key="3">
    <source>
        <dbReference type="EMBL" id="ORY03848.1"/>
    </source>
</evidence>
<dbReference type="InterPro" id="IPR036020">
    <property type="entry name" value="WW_dom_sf"/>
</dbReference>
<organism evidence="3 4">
    <name type="scientific">Clohesyomyces aquaticus</name>
    <dbReference type="NCBI Taxonomy" id="1231657"/>
    <lineage>
        <taxon>Eukaryota</taxon>
        <taxon>Fungi</taxon>
        <taxon>Dikarya</taxon>
        <taxon>Ascomycota</taxon>
        <taxon>Pezizomycotina</taxon>
        <taxon>Dothideomycetes</taxon>
        <taxon>Pleosporomycetidae</taxon>
        <taxon>Pleosporales</taxon>
        <taxon>Lindgomycetaceae</taxon>
        <taxon>Clohesyomyces</taxon>
    </lineage>
</organism>
<protein>
    <recommendedName>
        <fullName evidence="2">WW domain-containing protein</fullName>
    </recommendedName>
</protein>
<keyword evidence="4" id="KW-1185">Reference proteome</keyword>
<accession>A0A1Y1Z0N6</accession>
<dbReference type="Proteomes" id="UP000193144">
    <property type="component" value="Unassembled WGS sequence"/>
</dbReference>
<dbReference type="SUPFAM" id="SSF51045">
    <property type="entry name" value="WW domain"/>
    <property type="match status" value="1"/>
</dbReference>
<name>A0A1Y1Z0N6_9PLEO</name>
<feature type="domain" description="WW" evidence="2">
    <location>
        <begin position="22"/>
        <end position="41"/>
    </location>
</feature>
<evidence type="ECO:0000259" key="2">
    <source>
        <dbReference type="PROSITE" id="PS50020"/>
    </source>
</evidence>
<dbReference type="Gene3D" id="2.20.70.10">
    <property type="match status" value="1"/>
</dbReference>
<proteinExistence type="predicted"/>
<gene>
    <name evidence="3" type="ORF">BCR34DRAFT_573215</name>
</gene>
<sequence length="60" mass="6811">MVSKTPKESFHLVGSGERLLVGETYYLDHNARHTTWKRPTQPTTVSSYGDDTLSPKPNYD</sequence>
<feature type="compositionally biased region" description="Polar residues" evidence="1">
    <location>
        <begin position="37"/>
        <end position="49"/>
    </location>
</feature>
<comment type="caution">
    <text evidence="3">The sequence shown here is derived from an EMBL/GenBank/DDBJ whole genome shotgun (WGS) entry which is preliminary data.</text>
</comment>
<feature type="region of interest" description="Disordered" evidence="1">
    <location>
        <begin position="31"/>
        <end position="60"/>
    </location>
</feature>
<dbReference type="EMBL" id="MCFA01000142">
    <property type="protein sequence ID" value="ORY03848.1"/>
    <property type="molecule type" value="Genomic_DNA"/>
</dbReference>
<reference evidence="3 4" key="1">
    <citation type="submission" date="2016-07" db="EMBL/GenBank/DDBJ databases">
        <title>Pervasive Adenine N6-methylation of Active Genes in Fungi.</title>
        <authorList>
            <consortium name="DOE Joint Genome Institute"/>
            <person name="Mondo S.J."/>
            <person name="Dannebaum R.O."/>
            <person name="Kuo R.C."/>
            <person name="Labutti K."/>
            <person name="Haridas S."/>
            <person name="Kuo A."/>
            <person name="Salamov A."/>
            <person name="Ahrendt S.R."/>
            <person name="Lipzen A."/>
            <person name="Sullivan W."/>
            <person name="Andreopoulos W.B."/>
            <person name="Clum A."/>
            <person name="Lindquist E."/>
            <person name="Daum C."/>
            <person name="Ramamoorthy G.K."/>
            <person name="Gryganskyi A."/>
            <person name="Culley D."/>
            <person name="Magnuson J.K."/>
            <person name="James T.Y."/>
            <person name="O'Malley M.A."/>
            <person name="Stajich J.E."/>
            <person name="Spatafora J.W."/>
            <person name="Visel A."/>
            <person name="Grigoriev I.V."/>
        </authorList>
    </citation>
    <scope>NUCLEOTIDE SEQUENCE [LARGE SCALE GENOMIC DNA]</scope>
    <source>
        <strain evidence="3 4">CBS 115471</strain>
    </source>
</reference>